<proteinExistence type="predicted"/>
<feature type="region of interest" description="Disordered" evidence="1">
    <location>
        <begin position="1"/>
        <end position="54"/>
    </location>
</feature>
<organism evidence="2 3">
    <name type="scientific">Pseudoneurospora amorphoporcata</name>
    <dbReference type="NCBI Taxonomy" id="241081"/>
    <lineage>
        <taxon>Eukaryota</taxon>
        <taxon>Fungi</taxon>
        <taxon>Dikarya</taxon>
        <taxon>Ascomycota</taxon>
        <taxon>Pezizomycotina</taxon>
        <taxon>Sordariomycetes</taxon>
        <taxon>Sordariomycetidae</taxon>
        <taxon>Sordariales</taxon>
        <taxon>Sordariaceae</taxon>
        <taxon>Pseudoneurospora</taxon>
    </lineage>
</organism>
<accession>A0AAN6SBC1</accession>
<gene>
    <name evidence="2" type="ORF">QBC32DRAFT_384581</name>
</gene>
<evidence type="ECO:0000256" key="1">
    <source>
        <dbReference type="SAM" id="MobiDB-lite"/>
    </source>
</evidence>
<keyword evidence="3" id="KW-1185">Reference proteome</keyword>
<evidence type="ECO:0000313" key="3">
    <source>
        <dbReference type="Proteomes" id="UP001303222"/>
    </source>
</evidence>
<reference evidence="2" key="1">
    <citation type="journal article" date="2023" name="Mol. Phylogenet. Evol.">
        <title>Genome-scale phylogeny and comparative genomics of the fungal order Sordariales.</title>
        <authorList>
            <person name="Hensen N."/>
            <person name="Bonometti L."/>
            <person name="Westerberg I."/>
            <person name="Brannstrom I.O."/>
            <person name="Guillou S."/>
            <person name="Cros-Aarteil S."/>
            <person name="Calhoun S."/>
            <person name="Haridas S."/>
            <person name="Kuo A."/>
            <person name="Mondo S."/>
            <person name="Pangilinan J."/>
            <person name="Riley R."/>
            <person name="LaButti K."/>
            <person name="Andreopoulos B."/>
            <person name="Lipzen A."/>
            <person name="Chen C."/>
            <person name="Yan M."/>
            <person name="Daum C."/>
            <person name="Ng V."/>
            <person name="Clum A."/>
            <person name="Steindorff A."/>
            <person name="Ohm R.A."/>
            <person name="Martin F."/>
            <person name="Silar P."/>
            <person name="Natvig D.O."/>
            <person name="Lalanne C."/>
            <person name="Gautier V."/>
            <person name="Ament-Velasquez S.L."/>
            <person name="Kruys A."/>
            <person name="Hutchinson M.I."/>
            <person name="Powell A.J."/>
            <person name="Barry K."/>
            <person name="Miller A.N."/>
            <person name="Grigoriev I.V."/>
            <person name="Debuchy R."/>
            <person name="Gladieux P."/>
            <person name="Hiltunen Thoren M."/>
            <person name="Johannesson H."/>
        </authorList>
    </citation>
    <scope>NUCLEOTIDE SEQUENCE</scope>
    <source>
        <strain evidence="2">CBS 626.80</strain>
    </source>
</reference>
<feature type="compositionally biased region" description="Basic and acidic residues" evidence="1">
    <location>
        <begin position="1"/>
        <end position="10"/>
    </location>
</feature>
<sequence>KRDPTRDTTARLEGTFQSNIKCKEERESKQRRHHGSGHTKSDLPLVAAFPFREL</sequence>
<evidence type="ECO:0000313" key="2">
    <source>
        <dbReference type="EMBL" id="KAK3947375.1"/>
    </source>
</evidence>
<reference evidence="2" key="2">
    <citation type="submission" date="2023-06" db="EMBL/GenBank/DDBJ databases">
        <authorList>
            <consortium name="Lawrence Berkeley National Laboratory"/>
            <person name="Mondo S.J."/>
            <person name="Hensen N."/>
            <person name="Bonometti L."/>
            <person name="Westerberg I."/>
            <person name="Brannstrom I.O."/>
            <person name="Guillou S."/>
            <person name="Cros-Aarteil S."/>
            <person name="Calhoun S."/>
            <person name="Haridas S."/>
            <person name="Kuo A."/>
            <person name="Pangilinan J."/>
            <person name="Riley R."/>
            <person name="Labutti K."/>
            <person name="Andreopoulos B."/>
            <person name="Lipzen A."/>
            <person name="Chen C."/>
            <person name="Yanf M."/>
            <person name="Daum C."/>
            <person name="Ng V."/>
            <person name="Clum A."/>
            <person name="Steindorff A."/>
            <person name="Ohm R."/>
            <person name="Martin F."/>
            <person name="Silar P."/>
            <person name="Natvig D."/>
            <person name="Lalanne C."/>
            <person name="Gautier V."/>
            <person name="Ament-Velasquez S.L."/>
            <person name="Kruys A."/>
            <person name="Hutchinson M.I."/>
            <person name="Powell A.J."/>
            <person name="Barry K."/>
            <person name="Miller A.N."/>
            <person name="Grigoriev I.V."/>
            <person name="Debuchy R."/>
            <person name="Gladieux P."/>
            <person name="Thoren M.H."/>
            <person name="Johannesson H."/>
        </authorList>
    </citation>
    <scope>NUCLEOTIDE SEQUENCE</scope>
    <source>
        <strain evidence="2">CBS 626.80</strain>
    </source>
</reference>
<name>A0AAN6SBC1_9PEZI</name>
<dbReference type="AlphaFoldDB" id="A0AAN6SBC1"/>
<dbReference type="EMBL" id="MU859363">
    <property type="protein sequence ID" value="KAK3947375.1"/>
    <property type="molecule type" value="Genomic_DNA"/>
</dbReference>
<dbReference type="Proteomes" id="UP001303222">
    <property type="component" value="Unassembled WGS sequence"/>
</dbReference>
<feature type="non-terminal residue" evidence="2">
    <location>
        <position position="1"/>
    </location>
</feature>
<protein>
    <submittedName>
        <fullName evidence="2">Uncharacterized protein</fullName>
    </submittedName>
</protein>
<comment type="caution">
    <text evidence="2">The sequence shown here is derived from an EMBL/GenBank/DDBJ whole genome shotgun (WGS) entry which is preliminary data.</text>
</comment>